<dbReference type="EMBL" id="RSEC01000024">
    <property type="protein sequence ID" value="RSD22817.1"/>
    <property type="molecule type" value="Genomic_DNA"/>
</dbReference>
<feature type="compositionally biased region" description="Polar residues" evidence="1">
    <location>
        <begin position="1"/>
        <end position="10"/>
    </location>
</feature>
<evidence type="ECO:0000313" key="3">
    <source>
        <dbReference type="Proteomes" id="UP000267081"/>
    </source>
</evidence>
<organism evidence="2 3">
    <name type="scientific">Amycolatopsis eburnea</name>
    <dbReference type="NCBI Taxonomy" id="2267691"/>
    <lineage>
        <taxon>Bacteria</taxon>
        <taxon>Bacillati</taxon>
        <taxon>Actinomycetota</taxon>
        <taxon>Actinomycetes</taxon>
        <taxon>Pseudonocardiales</taxon>
        <taxon>Pseudonocardiaceae</taxon>
        <taxon>Amycolatopsis</taxon>
    </lineage>
</organism>
<proteinExistence type="predicted"/>
<sequence>MVGSSIQSKVAQHGRSGPPRCHERVVHLARRHERPFHDIPAAPGRPHGPGVTLVGDAAHLMPPHSMVAPPAQPEVSTR</sequence>
<protein>
    <submittedName>
        <fullName evidence="2">Uncharacterized protein</fullName>
    </submittedName>
</protein>
<feature type="region of interest" description="Disordered" evidence="1">
    <location>
        <begin position="1"/>
        <end position="21"/>
    </location>
</feature>
<evidence type="ECO:0000256" key="1">
    <source>
        <dbReference type="SAM" id="MobiDB-lite"/>
    </source>
</evidence>
<accession>A0A3R9EV36</accession>
<dbReference type="Gene3D" id="3.50.50.60">
    <property type="entry name" value="FAD/NAD(P)-binding domain"/>
    <property type="match status" value="1"/>
</dbReference>
<evidence type="ECO:0000313" key="2">
    <source>
        <dbReference type="EMBL" id="RSD22817.1"/>
    </source>
</evidence>
<comment type="caution">
    <text evidence="2">The sequence shown here is derived from an EMBL/GenBank/DDBJ whole genome shotgun (WGS) entry which is preliminary data.</text>
</comment>
<gene>
    <name evidence="2" type="ORF">EIY87_06580</name>
</gene>
<dbReference type="InterPro" id="IPR036188">
    <property type="entry name" value="FAD/NAD-bd_sf"/>
</dbReference>
<dbReference type="Proteomes" id="UP000267081">
    <property type="component" value="Unassembled WGS sequence"/>
</dbReference>
<dbReference type="AlphaFoldDB" id="A0A3R9EV36"/>
<reference evidence="2 3" key="1">
    <citation type="submission" date="2018-12" db="EMBL/GenBank/DDBJ databases">
        <title>Amycolatopsis eburnea sp. nov. actinomycete associate with arbuscular mycorrhiza fungal spore.</title>
        <authorList>
            <person name="Lumyong S."/>
            <person name="Chaiya L."/>
        </authorList>
    </citation>
    <scope>NUCLEOTIDE SEQUENCE [LARGE SCALE GENOMIC DNA]</scope>
    <source>
        <strain evidence="2 3">GLM-1</strain>
    </source>
</reference>
<keyword evidence="3" id="KW-1185">Reference proteome</keyword>
<name>A0A3R9EV36_9PSEU</name>